<protein>
    <submittedName>
        <fullName evidence="1">Uncharacterized protein</fullName>
    </submittedName>
</protein>
<proteinExistence type="predicted"/>
<dbReference type="InterPro" id="IPR016181">
    <property type="entry name" value="Acyl_CoA_acyltransferase"/>
</dbReference>
<dbReference type="KEGG" id="tpx:Turpa_2814"/>
<reference evidence="1 2" key="1">
    <citation type="submission" date="2012-06" db="EMBL/GenBank/DDBJ databases">
        <title>The complete chromosome of genome of Turneriella parva DSM 21527.</title>
        <authorList>
            <consortium name="US DOE Joint Genome Institute (JGI-PGF)"/>
            <person name="Lucas S."/>
            <person name="Han J."/>
            <person name="Lapidus A."/>
            <person name="Bruce D."/>
            <person name="Goodwin L."/>
            <person name="Pitluck S."/>
            <person name="Peters L."/>
            <person name="Kyrpides N."/>
            <person name="Mavromatis K."/>
            <person name="Ivanova N."/>
            <person name="Mikhailova N."/>
            <person name="Chertkov O."/>
            <person name="Detter J.C."/>
            <person name="Tapia R."/>
            <person name="Han C."/>
            <person name="Land M."/>
            <person name="Hauser L."/>
            <person name="Markowitz V."/>
            <person name="Cheng J.-F."/>
            <person name="Hugenholtz P."/>
            <person name="Woyke T."/>
            <person name="Wu D."/>
            <person name="Gronow S."/>
            <person name="Wellnitz S."/>
            <person name="Brambilla E."/>
            <person name="Klenk H.-P."/>
            <person name="Eisen J.A."/>
        </authorList>
    </citation>
    <scope>NUCLEOTIDE SEQUENCE [LARGE SCALE GENOMIC DNA]</scope>
    <source>
        <strain evidence="2">ATCC BAA-1111 / DSM 21527 / NCTC 11395 / H</strain>
    </source>
</reference>
<gene>
    <name evidence="1" type="ordered locus">Turpa_2814</name>
</gene>
<dbReference type="RefSeq" id="WP_014803955.1">
    <property type="nucleotide sequence ID" value="NC_018020.1"/>
</dbReference>
<dbReference type="AlphaFoldDB" id="I4B846"/>
<accession>I4B846</accession>
<dbReference type="SUPFAM" id="SSF55729">
    <property type="entry name" value="Acyl-CoA N-acyltransferases (Nat)"/>
    <property type="match status" value="1"/>
</dbReference>
<sequence length="326" mass="35494">MASLYFAADETRTFGLNIWRSDAGADIGLLLGTAPAADIVVLRDQVAQVQKNSIISNGAIDAALRDLILTFRKDLHDDNTMSATGVECQVVVAGAADAPAIQKICLENFSGYPGHYQLSPYLADATAAQGMLSWLDLLQQQDGEGVYVVRQGEKTMGVLGYSFEKQVAELAIAAISAEAGVRQRNLLLVEATRRVEQKLMQRGFKKFLAKTQATNLSIQRDLVRYVHCEPAATLATAHVHLFLGQIAKRGEDILSQDNLRETVMSYAVTVMNKAPLQKLHLYAPAGSRPVKYRALSMPRRDGARALFFAGYDDSDRVVAVASAFSS</sequence>
<dbReference type="HOGENOM" id="CLU_852443_0_0_12"/>
<dbReference type="OrthoDB" id="5651118at2"/>
<name>I4B846_TURPD</name>
<dbReference type="STRING" id="869212.Turpa_2814"/>
<dbReference type="EMBL" id="CP002959">
    <property type="protein sequence ID" value="AFM13453.1"/>
    <property type="molecule type" value="Genomic_DNA"/>
</dbReference>
<evidence type="ECO:0000313" key="2">
    <source>
        <dbReference type="Proteomes" id="UP000006048"/>
    </source>
</evidence>
<keyword evidence="2" id="KW-1185">Reference proteome</keyword>
<evidence type="ECO:0000313" key="1">
    <source>
        <dbReference type="EMBL" id="AFM13453.1"/>
    </source>
</evidence>
<dbReference type="Proteomes" id="UP000006048">
    <property type="component" value="Chromosome"/>
</dbReference>
<dbReference type="Gene3D" id="3.40.630.30">
    <property type="match status" value="1"/>
</dbReference>
<organism evidence="1 2">
    <name type="scientific">Turneriella parva (strain ATCC BAA-1111 / DSM 21527 / NCTC 11395 / H)</name>
    <name type="common">Leptospira parva</name>
    <dbReference type="NCBI Taxonomy" id="869212"/>
    <lineage>
        <taxon>Bacteria</taxon>
        <taxon>Pseudomonadati</taxon>
        <taxon>Spirochaetota</taxon>
        <taxon>Spirochaetia</taxon>
        <taxon>Leptospirales</taxon>
        <taxon>Leptospiraceae</taxon>
        <taxon>Turneriella</taxon>
    </lineage>
</organism>